<dbReference type="Proteomes" id="UP000637359">
    <property type="component" value="Unassembled WGS sequence"/>
</dbReference>
<proteinExistence type="predicted"/>
<dbReference type="AlphaFoldDB" id="A0A923L4X1"/>
<evidence type="ECO:0000313" key="2">
    <source>
        <dbReference type="EMBL" id="MBC5636540.1"/>
    </source>
</evidence>
<dbReference type="GO" id="GO:0033958">
    <property type="term" value="F:DNA-deoxyinosine glycosylase activity"/>
    <property type="evidence" value="ECO:0007669"/>
    <property type="project" value="UniProtKB-EC"/>
</dbReference>
<keyword evidence="2" id="KW-0326">Glycosidase</keyword>
<organism evidence="2 3">
    <name type="scientific">Ornithinibacillus hominis</name>
    <dbReference type="NCBI Taxonomy" id="2763055"/>
    <lineage>
        <taxon>Bacteria</taxon>
        <taxon>Bacillati</taxon>
        <taxon>Bacillota</taxon>
        <taxon>Bacilli</taxon>
        <taxon>Bacillales</taxon>
        <taxon>Bacillaceae</taxon>
        <taxon>Ornithinibacillus</taxon>
    </lineage>
</organism>
<dbReference type="SMART" id="SM00986">
    <property type="entry name" value="UDG"/>
    <property type="match status" value="1"/>
</dbReference>
<dbReference type="NCBIfam" id="TIGR04274">
    <property type="entry name" value="hypoxanDNAglyco"/>
    <property type="match status" value="1"/>
</dbReference>
<keyword evidence="2" id="KW-0378">Hydrolase</keyword>
<dbReference type="CDD" id="cd10032">
    <property type="entry name" value="UDG-F6_HDG"/>
    <property type="match status" value="1"/>
</dbReference>
<reference evidence="2" key="1">
    <citation type="submission" date="2020-08" db="EMBL/GenBank/DDBJ databases">
        <title>Genome public.</title>
        <authorList>
            <person name="Liu C."/>
            <person name="Sun Q."/>
        </authorList>
    </citation>
    <scope>NUCLEOTIDE SEQUENCE</scope>
    <source>
        <strain evidence="2">BX22</strain>
    </source>
</reference>
<dbReference type="RefSeq" id="WP_186869245.1">
    <property type="nucleotide sequence ID" value="NZ_JACOOL010000004.1"/>
</dbReference>
<evidence type="ECO:0000313" key="3">
    <source>
        <dbReference type="Proteomes" id="UP000637359"/>
    </source>
</evidence>
<feature type="domain" description="Uracil-DNA glycosylase-like" evidence="1">
    <location>
        <begin position="9"/>
        <end position="161"/>
    </location>
</feature>
<dbReference type="EC" id="3.2.2.15" evidence="2"/>
<keyword evidence="3" id="KW-1185">Reference proteome</keyword>
<name>A0A923L4X1_9BACI</name>
<gene>
    <name evidence="2" type="ORF">H8S33_06850</name>
</gene>
<protein>
    <submittedName>
        <fullName evidence="2">DNA-deoxyinosine glycosylase</fullName>
        <ecNumber evidence="2">3.2.2.15</ecNumber>
    </submittedName>
</protein>
<dbReference type="InterPro" id="IPR026353">
    <property type="entry name" value="Hypoxan-DNA_Glyclase"/>
</dbReference>
<comment type="caution">
    <text evidence="2">The sequence shown here is derived from an EMBL/GenBank/DDBJ whole genome shotgun (WGS) entry which is preliminary data.</text>
</comment>
<evidence type="ECO:0000259" key="1">
    <source>
        <dbReference type="SMART" id="SM00986"/>
    </source>
</evidence>
<dbReference type="Pfam" id="PF03167">
    <property type="entry name" value="UDG"/>
    <property type="match status" value="1"/>
</dbReference>
<dbReference type="EMBL" id="JACOOL010000004">
    <property type="protein sequence ID" value="MBC5636540.1"/>
    <property type="molecule type" value="Genomic_DNA"/>
</dbReference>
<dbReference type="SUPFAM" id="SSF52141">
    <property type="entry name" value="Uracil-DNA glycosylase-like"/>
    <property type="match status" value="1"/>
</dbReference>
<sequence>MAQKIVGLPPVINQTSRVLIVGSMPSVLSLESKEYYGNPRNHFWKIIYGLFDGNPDSSYADKLTFLREKHIALWDAIGACYREGSLDSSIHGEEPNDLPGLIQAYPSLQLMACNGTKSFNTLKKYFSPESLSNIPVIKLPSTSPVPGRYNKQLHEKMEEWKQIIAYLEEKT</sequence>
<accession>A0A923L4X1</accession>
<dbReference type="Gene3D" id="3.40.470.10">
    <property type="entry name" value="Uracil-DNA glycosylase-like domain"/>
    <property type="match status" value="1"/>
</dbReference>
<dbReference type="InterPro" id="IPR005122">
    <property type="entry name" value="Uracil-DNA_glycosylase-like"/>
</dbReference>
<dbReference type="SMART" id="SM00987">
    <property type="entry name" value="UreE_C"/>
    <property type="match status" value="1"/>
</dbReference>
<dbReference type="InterPro" id="IPR036895">
    <property type="entry name" value="Uracil-DNA_glycosylase-like_sf"/>
</dbReference>